<gene>
    <name evidence="3" type="ORF">BXT86_02550</name>
</gene>
<dbReference type="Gene3D" id="3.40.47.10">
    <property type="match status" value="1"/>
</dbReference>
<dbReference type="PANTHER" id="PTHR42870">
    <property type="entry name" value="ACETYL-COA C-ACETYLTRANSFERASE"/>
    <property type="match status" value="1"/>
</dbReference>
<name>A0A1V4QFP3_UNCW3</name>
<dbReference type="InterPro" id="IPR016039">
    <property type="entry name" value="Thiolase-like"/>
</dbReference>
<dbReference type="Pfam" id="PF00108">
    <property type="entry name" value="Thiolase_N"/>
    <property type="match status" value="1"/>
</dbReference>
<reference evidence="4" key="1">
    <citation type="submission" date="2017-01" db="EMBL/GenBank/DDBJ databases">
        <title>Novel pathways for hydrocarbon cycling and metabolic interdependencies in hydrothermal sediment communities.</title>
        <authorList>
            <person name="Dombrowski N."/>
            <person name="Seitz K."/>
            <person name="Teske A."/>
            <person name="Baker B."/>
        </authorList>
    </citation>
    <scope>NUCLEOTIDE SEQUENCE [LARGE SCALE GENOMIC DNA]</scope>
</reference>
<feature type="domain" description="Thiolase C-terminal" evidence="2">
    <location>
        <begin position="236"/>
        <end position="380"/>
    </location>
</feature>
<proteinExistence type="predicted"/>
<sequence length="383" mass="40261">MRDVYIIGVGMTKFGELWGKSLRQIFVEAALSAIDDAGVDHIESMYVGAMTTGLFVGQEHIGALMADYLGSAPVPAVRVESACCSGGMALRMGFFEVASGNSNIVLVGGVEKMTDGADVTAALATAADQEYEVYQGVTFPGLYALIARAHIARFGTTRKQLAAVSVKNHHNGSLNPNAQFQNEVTLDQVINATLVADPLTILDSSPVSDGAACAILVSEEVMKKAKRPAVKIIGSGAATDYLALHQRDDITVLNAVKRSAERAYKMAGIGPEKIDFAEVHDCFSIAELCIVEELGFVEKGKGGPFIEAGNTALDGKIPVNSSGGLKAKGHPVGATGIAQVFEVVEQLRGNADKRQLKDVHIGLTQNMGGSGASSVVHIFKLAE</sequence>
<dbReference type="PIRSF" id="PIRSF000429">
    <property type="entry name" value="Ac-CoA_Ac_transf"/>
    <property type="match status" value="1"/>
</dbReference>
<dbReference type="InterPro" id="IPR055140">
    <property type="entry name" value="Thiolase_C_2"/>
</dbReference>
<dbReference type="SUPFAM" id="SSF53901">
    <property type="entry name" value="Thiolase-like"/>
    <property type="match status" value="2"/>
</dbReference>
<evidence type="ECO:0000313" key="3">
    <source>
        <dbReference type="EMBL" id="OPX18179.1"/>
    </source>
</evidence>
<dbReference type="AlphaFoldDB" id="A0A1V4QFP3"/>
<evidence type="ECO:0000259" key="1">
    <source>
        <dbReference type="Pfam" id="PF00108"/>
    </source>
</evidence>
<protein>
    <submittedName>
        <fullName evidence="3">Acetyl-CoA acetyltransferase</fullName>
    </submittedName>
</protein>
<dbReference type="Pfam" id="PF22691">
    <property type="entry name" value="Thiolase_C_1"/>
    <property type="match status" value="1"/>
</dbReference>
<organism evidence="3 4">
    <name type="scientific">candidate division WOR-3 bacterium 4484_100</name>
    <dbReference type="NCBI Taxonomy" id="1936077"/>
    <lineage>
        <taxon>Bacteria</taxon>
        <taxon>Bacteria division WOR-3</taxon>
    </lineage>
</organism>
<evidence type="ECO:0000259" key="2">
    <source>
        <dbReference type="Pfam" id="PF22691"/>
    </source>
</evidence>
<dbReference type="GO" id="GO:0016747">
    <property type="term" value="F:acyltransferase activity, transferring groups other than amino-acyl groups"/>
    <property type="evidence" value="ECO:0007669"/>
    <property type="project" value="InterPro"/>
</dbReference>
<keyword evidence="3" id="KW-0808">Transferase</keyword>
<feature type="domain" description="Thiolase N-terminal" evidence="1">
    <location>
        <begin position="4"/>
        <end position="220"/>
    </location>
</feature>
<dbReference type="InterPro" id="IPR002155">
    <property type="entry name" value="Thiolase"/>
</dbReference>
<comment type="caution">
    <text evidence="3">The sequence shown here is derived from an EMBL/GenBank/DDBJ whole genome shotgun (WGS) entry which is preliminary data.</text>
</comment>
<dbReference type="CDD" id="cd00829">
    <property type="entry name" value="SCP-x_thiolase"/>
    <property type="match status" value="1"/>
</dbReference>
<dbReference type="EMBL" id="MUKB01000033">
    <property type="protein sequence ID" value="OPX18179.1"/>
    <property type="molecule type" value="Genomic_DNA"/>
</dbReference>
<dbReference type="Proteomes" id="UP000191663">
    <property type="component" value="Unassembled WGS sequence"/>
</dbReference>
<dbReference type="NCBIfam" id="NF004720">
    <property type="entry name" value="PRK06064.1"/>
    <property type="match status" value="1"/>
</dbReference>
<accession>A0A1V4QFP3</accession>
<dbReference type="PANTHER" id="PTHR42870:SF6">
    <property type="entry name" value="ACETYL-COA C-ACYLTRANSFERASE"/>
    <property type="match status" value="1"/>
</dbReference>
<dbReference type="InterPro" id="IPR020616">
    <property type="entry name" value="Thiolase_N"/>
</dbReference>
<evidence type="ECO:0000313" key="4">
    <source>
        <dbReference type="Proteomes" id="UP000191663"/>
    </source>
</evidence>